<feature type="region of interest" description="Disordered" evidence="1">
    <location>
        <begin position="83"/>
        <end position="110"/>
    </location>
</feature>
<sequence length="180" mass="20929">MSSLSNFRSGHSVRYFIVLDCSRSAFFYIITFWSGSLNFLVAAIIFVLVWGCVQADVYKWTDANGEVHYGDLPDQPNAERVMTKGQIQQEENAEKAGRQTKMPQSQPDDNQKILDEMQRRHAECRRYQNLKADMLMNSGTQIPYRYNRRGYGYWNGGQNSNVDLIRFSEIEANIRKYCLE</sequence>
<evidence type="ECO:0000259" key="3">
    <source>
        <dbReference type="Pfam" id="PF13511"/>
    </source>
</evidence>
<reference evidence="4 5" key="1">
    <citation type="journal article" date="2018" name="Aquat. Microb. Ecol.">
        <title>Gammaproteobacterial methanotrophs dominate.</title>
        <authorList>
            <person name="Rissanen A.J."/>
            <person name="Saarenheimo J."/>
            <person name="Tiirola M."/>
            <person name="Peura S."/>
            <person name="Aalto S.L."/>
            <person name="Karvinen A."/>
            <person name="Nykanen H."/>
        </authorList>
    </citation>
    <scope>NUCLEOTIDE SEQUENCE [LARGE SCALE GENOMIC DNA]</scope>
    <source>
        <strain evidence="4">AMbin10</strain>
    </source>
</reference>
<keyword evidence="2" id="KW-0812">Transmembrane</keyword>
<proteinExistence type="predicted"/>
<dbReference type="Proteomes" id="UP000249396">
    <property type="component" value="Unassembled WGS sequence"/>
</dbReference>
<comment type="caution">
    <text evidence="4">The sequence shown here is derived from an EMBL/GenBank/DDBJ whole genome shotgun (WGS) entry which is preliminary data.</text>
</comment>
<dbReference type="InterPro" id="IPR025392">
    <property type="entry name" value="DUF4124"/>
</dbReference>
<organism evidence="4 5">
    <name type="scientific">Candidatus Methylumidiphilus alinenensis</name>
    <dbReference type="NCBI Taxonomy" id="2202197"/>
    <lineage>
        <taxon>Bacteria</taxon>
        <taxon>Pseudomonadati</taxon>
        <taxon>Pseudomonadota</taxon>
        <taxon>Gammaproteobacteria</taxon>
        <taxon>Methylococcales</taxon>
        <taxon>Candidatus Methylumidiphilus</taxon>
    </lineage>
</organism>
<evidence type="ECO:0000313" key="4">
    <source>
        <dbReference type="EMBL" id="PZN81322.1"/>
    </source>
</evidence>
<feature type="domain" description="DUF4124" evidence="3">
    <location>
        <begin position="52"/>
        <end position="83"/>
    </location>
</feature>
<gene>
    <name evidence="4" type="ORF">DM484_08475</name>
</gene>
<dbReference type="AlphaFoldDB" id="A0A2W4RBS9"/>
<feature type="transmembrane region" description="Helical" evidence="2">
    <location>
        <begin position="25"/>
        <end position="50"/>
    </location>
</feature>
<dbReference type="EMBL" id="QJPH01000269">
    <property type="protein sequence ID" value="PZN81322.1"/>
    <property type="molecule type" value="Genomic_DNA"/>
</dbReference>
<keyword evidence="2" id="KW-0472">Membrane</keyword>
<evidence type="ECO:0000256" key="1">
    <source>
        <dbReference type="SAM" id="MobiDB-lite"/>
    </source>
</evidence>
<protein>
    <recommendedName>
        <fullName evidence="3">DUF4124 domain-containing protein</fullName>
    </recommendedName>
</protein>
<keyword evidence="2" id="KW-1133">Transmembrane helix</keyword>
<dbReference type="Pfam" id="PF13511">
    <property type="entry name" value="DUF4124"/>
    <property type="match status" value="1"/>
</dbReference>
<evidence type="ECO:0000256" key="2">
    <source>
        <dbReference type="SAM" id="Phobius"/>
    </source>
</evidence>
<evidence type="ECO:0000313" key="5">
    <source>
        <dbReference type="Proteomes" id="UP000249396"/>
    </source>
</evidence>
<name>A0A2W4RBS9_9GAMM</name>
<accession>A0A2W4RBS9</accession>